<dbReference type="Pfam" id="PF00483">
    <property type="entry name" value="NTP_transferase"/>
    <property type="match status" value="1"/>
</dbReference>
<dbReference type="Gene3D" id="3.90.550.10">
    <property type="entry name" value="Spore Coat Polysaccharide Biosynthesis Protein SpsA, Chain A"/>
    <property type="match status" value="1"/>
</dbReference>
<reference evidence="4 5" key="1">
    <citation type="submission" date="2019-08" db="EMBL/GenBank/DDBJ databases">
        <title>Parahaliea maris sp. nov., isolated from the surface seawater.</title>
        <authorList>
            <person name="Liu Y."/>
        </authorList>
    </citation>
    <scope>NUCLEOTIDE SEQUENCE [LARGE SCALE GENOMIC DNA]</scope>
    <source>
        <strain evidence="4 5">S2-26</strain>
    </source>
</reference>
<dbReference type="EMBL" id="VRYZ01000009">
    <property type="protein sequence ID" value="TXS89434.1"/>
    <property type="molecule type" value="Genomic_DNA"/>
</dbReference>
<sequence>MRAMILAAGLGKRMRPLTDHTPKPLLRVGGKPLLQWHIEALAAAGVTELVVNAAHLGEQVADFCGDGSRWGVSIALSMEPEPLETAGGIQRALPLLGSEPFLVVNGDVWTDYPFARLLDCPVAPGGGHLVLVGNPPQHPRGDFRLEAGAVAGLGEGEVGLTFSGIAVYSPGFFAALAPGKAALRPLFDAAIAEGRLSGERYEGQWQDIGTPERLAALDADLAGRGRGLPA</sequence>
<accession>A0A5C8ZNT9</accession>
<feature type="domain" description="Nucleotidyl transferase" evidence="3">
    <location>
        <begin position="3"/>
        <end position="139"/>
    </location>
</feature>
<dbReference type="CDD" id="cd06422">
    <property type="entry name" value="NTP_transferase_like_1"/>
    <property type="match status" value="1"/>
</dbReference>
<dbReference type="Proteomes" id="UP000321933">
    <property type="component" value="Unassembled WGS sequence"/>
</dbReference>
<evidence type="ECO:0000259" key="3">
    <source>
        <dbReference type="Pfam" id="PF00483"/>
    </source>
</evidence>
<evidence type="ECO:0000256" key="2">
    <source>
        <dbReference type="ARBA" id="ARBA00022695"/>
    </source>
</evidence>
<protein>
    <submittedName>
        <fullName evidence="4">Nucleotidyltransferase family protein</fullName>
    </submittedName>
</protein>
<keyword evidence="2" id="KW-0548">Nucleotidyltransferase</keyword>
<dbReference type="InterPro" id="IPR050065">
    <property type="entry name" value="GlmU-like"/>
</dbReference>
<name>A0A5C8ZNT9_9GAMM</name>
<gene>
    <name evidence="4" type="ORF">FVW59_18135</name>
</gene>
<dbReference type="InterPro" id="IPR029044">
    <property type="entry name" value="Nucleotide-diphossugar_trans"/>
</dbReference>
<organism evidence="4 5">
    <name type="scientific">Parahaliea aestuarii</name>
    <dbReference type="NCBI Taxonomy" id="1852021"/>
    <lineage>
        <taxon>Bacteria</taxon>
        <taxon>Pseudomonadati</taxon>
        <taxon>Pseudomonadota</taxon>
        <taxon>Gammaproteobacteria</taxon>
        <taxon>Cellvibrionales</taxon>
        <taxon>Halieaceae</taxon>
        <taxon>Parahaliea</taxon>
    </lineage>
</organism>
<evidence type="ECO:0000313" key="4">
    <source>
        <dbReference type="EMBL" id="TXS89434.1"/>
    </source>
</evidence>
<proteinExistence type="predicted"/>
<comment type="caution">
    <text evidence="4">The sequence shown here is derived from an EMBL/GenBank/DDBJ whole genome shotgun (WGS) entry which is preliminary data.</text>
</comment>
<keyword evidence="1 4" id="KW-0808">Transferase</keyword>
<evidence type="ECO:0000313" key="5">
    <source>
        <dbReference type="Proteomes" id="UP000321933"/>
    </source>
</evidence>
<dbReference type="PANTHER" id="PTHR43584:SF8">
    <property type="entry name" value="N-ACETYLMURAMATE ALPHA-1-PHOSPHATE URIDYLYLTRANSFERASE"/>
    <property type="match status" value="1"/>
</dbReference>
<dbReference type="InterPro" id="IPR005835">
    <property type="entry name" value="NTP_transferase_dom"/>
</dbReference>
<dbReference type="GO" id="GO:0016779">
    <property type="term" value="F:nucleotidyltransferase activity"/>
    <property type="evidence" value="ECO:0007669"/>
    <property type="project" value="UniProtKB-KW"/>
</dbReference>
<dbReference type="NCBIfam" id="NF045761">
    <property type="entry name" value="NAMPUrTaseMurU"/>
    <property type="match status" value="1"/>
</dbReference>
<dbReference type="PANTHER" id="PTHR43584">
    <property type="entry name" value="NUCLEOTIDYL TRANSFERASE"/>
    <property type="match status" value="1"/>
</dbReference>
<dbReference type="SUPFAM" id="SSF53448">
    <property type="entry name" value="Nucleotide-diphospho-sugar transferases"/>
    <property type="match status" value="1"/>
</dbReference>
<evidence type="ECO:0000256" key="1">
    <source>
        <dbReference type="ARBA" id="ARBA00022679"/>
    </source>
</evidence>
<dbReference type="InterPro" id="IPR054790">
    <property type="entry name" value="MurU"/>
</dbReference>
<keyword evidence="5" id="KW-1185">Reference proteome</keyword>
<dbReference type="OrthoDB" id="9788272at2"/>
<dbReference type="AlphaFoldDB" id="A0A5C8ZNT9"/>